<dbReference type="SUPFAM" id="SSF48403">
    <property type="entry name" value="Ankyrin repeat"/>
    <property type="match status" value="1"/>
</dbReference>
<evidence type="ECO:0000256" key="4">
    <source>
        <dbReference type="SAM" id="MobiDB-lite"/>
    </source>
</evidence>
<dbReference type="Pfam" id="PF20062">
    <property type="entry name" value="DUF6461"/>
    <property type="match status" value="1"/>
</dbReference>
<dbReference type="SMART" id="SM00248">
    <property type="entry name" value="ANK"/>
    <property type="match status" value="2"/>
</dbReference>
<keyword evidence="6" id="KW-1185">Reference proteome</keyword>
<feature type="repeat" description="ANK" evidence="3">
    <location>
        <begin position="35"/>
        <end position="68"/>
    </location>
</feature>
<dbReference type="Pfam" id="PF12796">
    <property type="entry name" value="Ank_2"/>
    <property type="match status" value="1"/>
</dbReference>
<accession>H5XNQ3</accession>
<feature type="compositionally biased region" description="Acidic residues" evidence="4">
    <location>
        <begin position="193"/>
        <end position="207"/>
    </location>
</feature>
<dbReference type="InterPro" id="IPR036770">
    <property type="entry name" value="Ankyrin_rpt-contain_sf"/>
</dbReference>
<dbReference type="PROSITE" id="PS50297">
    <property type="entry name" value="ANK_REP_REGION"/>
    <property type="match status" value="2"/>
</dbReference>
<dbReference type="RefSeq" id="WP_005456141.1">
    <property type="nucleotide sequence ID" value="NZ_CM001440.1"/>
</dbReference>
<reference evidence="5 6" key="1">
    <citation type="submission" date="2011-11" db="EMBL/GenBank/DDBJ databases">
        <title>The Noncontiguous Finished sequence of Saccharomonospora cyanea NA-134.</title>
        <authorList>
            <consortium name="US DOE Joint Genome Institute"/>
            <person name="Lucas S."/>
            <person name="Han J."/>
            <person name="Lapidus A."/>
            <person name="Cheng J.-F."/>
            <person name="Goodwin L."/>
            <person name="Pitluck S."/>
            <person name="Peters L."/>
            <person name="Ovchinnikova G."/>
            <person name="Lu M."/>
            <person name="Detter J.C."/>
            <person name="Han C."/>
            <person name="Tapia R."/>
            <person name="Land M."/>
            <person name="Hauser L."/>
            <person name="Kyrpides N."/>
            <person name="Ivanova N."/>
            <person name="Pagani I."/>
            <person name="Brambilla E.-M."/>
            <person name="Klenk H.-P."/>
            <person name="Woyke T."/>
        </authorList>
    </citation>
    <scope>NUCLEOTIDE SEQUENCE [LARGE SCALE GENOMIC DNA]</scope>
    <source>
        <strain evidence="5 6">NA-134</strain>
    </source>
</reference>
<feature type="region of interest" description="Disordered" evidence="4">
    <location>
        <begin position="187"/>
        <end position="209"/>
    </location>
</feature>
<dbReference type="AlphaFoldDB" id="H5XNQ3"/>
<dbReference type="Gene3D" id="1.25.40.20">
    <property type="entry name" value="Ankyrin repeat-containing domain"/>
    <property type="match status" value="1"/>
</dbReference>
<feature type="repeat" description="ANK" evidence="3">
    <location>
        <begin position="69"/>
        <end position="94"/>
    </location>
</feature>
<dbReference type="OrthoDB" id="3283992at2"/>
<dbReference type="EMBL" id="CM001440">
    <property type="protein sequence ID" value="EHR61114.1"/>
    <property type="molecule type" value="Genomic_DNA"/>
</dbReference>
<dbReference type="Proteomes" id="UP000002791">
    <property type="component" value="Chromosome"/>
</dbReference>
<keyword evidence="1" id="KW-0677">Repeat</keyword>
<proteinExistence type="predicted"/>
<dbReference type="InterPro" id="IPR045592">
    <property type="entry name" value="DUF6461"/>
</dbReference>
<dbReference type="PANTHER" id="PTHR24171">
    <property type="entry name" value="ANKYRIN REPEAT DOMAIN-CONTAINING PROTEIN 39-RELATED"/>
    <property type="match status" value="1"/>
</dbReference>
<evidence type="ECO:0000256" key="3">
    <source>
        <dbReference type="PROSITE-ProRule" id="PRU00023"/>
    </source>
</evidence>
<dbReference type="GO" id="GO:0085020">
    <property type="term" value="P:protein K6-linked ubiquitination"/>
    <property type="evidence" value="ECO:0007669"/>
    <property type="project" value="TreeGrafter"/>
</dbReference>
<evidence type="ECO:0000313" key="5">
    <source>
        <dbReference type="EMBL" id="EHR61114.1"/>
    </source>
</evidence>
<gene>
    <name evidence="5" type="ORF">SaccyDRAFT_2230</name>
</gene>
<dbReference type="InterPro" id="IPR002110">
    <property type="entry name" value="Ankyrin_rpt"/>
</dbReference>
<evidence type="ECO:0000313" key="6">
    <source>
        <dbReference type="Proteomes" id="UP000002791"/>
    </source>
</evidence>
<name>H5XNQ3_9PSEU</name>
<evidence type="ECO:0000256" key="1">
    <source>
        <dbReference type="ARBA" id="ARBA00022737"/>
    </source>
</evidence>
<keyword evidence="2 3" id="KW-0040">ANK repeat</keyword>
<sequence length="332" mass="35998">MSVPWRETAGHGWRDPAEVEARLAEGADVNARLTGSSTPLHEAVLNEAPVEVVETLLAHGARVDARDASGATPLWLAVRYGHRDAVEALLRAGAAPWAPVVSGWSPGRYALDGPLADLFRGLPGAPAITDAERLARQRANSLIHSYSWVGDWFVYLSDVTFVAGLTEAEATRRLGADLDRCRPARSPYHGLWDEPDPDTVEEGDEEEPPGHFDVYLGSHDGGVCLLGQGAATSAACRSLSEGTRLATVFLNEAKAICNVRCWEDGAERYSTDPVDLARNDREEEWLYRFGDAAHHSAYEARALALMSHHTGVGITEEWLLHGPMRGIVLPGP</sequence>
<protein>
    <submittedName>
        <fullName evidence="5">Ankyrin repeat-containing protein</fullName>
    </submittedName>
</protein>
<dbReference type="PROSITE" id="PS50088">
    <property type="entry name" value="ANK_REPEAT"/>
    <property type="match status" value="2"/>
</dbReference>
<evidence type="ECO:0000256" key="2">
    <source>
        <dbReference type="ARBA" id="ARBA00023043"/>
    </source>
</evidence>
<dbReference type="eggNOG" id="COG0666">
    <property type="taxonomic scope" value="Bacteria"/>
</dbReference>
<organism evidence="5 6">
    <name type="scientific">Saccharomonospora cyanea NA-134</name>
    <dbReference type="NCBI Taxonomy" id="882082"/>
    <lineage>
        <taxon>Bacteria</taxon>
        <taxon>Bacillati</taxon>
        <taxon>Actinomycetota</taxon>
        <taxon>Actinomycetes</taxon>
        <taxon>Pseudonocardiales</taxon>
        <taxon>Pseudonocardiaceae</taxon>
        <taxon>Saccharomonospora</taxon>
    </lineage>
</organism>
<dbReference type="STRING" id="882082.SaccyDRAFT_2230"/>
<dbReference type="HOGENOM" id="CLU_839170_0_0_11"/>
<dbReference type="PANTHER" id="PTHR24171:SF8">
    <property type="entry name" value="BRCA1-ASSOCIATED RING DOMAIN PROTEIN 1"/>
    <property type="match status" value="1"/>
</dbReference>
<dbReference type="GO" id="GO:0004842">
    <property type="term" value="F:ubiquitin-protein transferase activity"/>
    <property type="evidence" value="ECO:0007669"/>
    <property type="project" value="TreeGrafter"/>
</dbReference>